<dbReference type="Pfam" id="PF04255">
    <property type="entry name" value="DUF433"/>
    <property type="match status" value="1"/>
</dbReference>
<proteinExistence type="predicted"/>
<reference evidence="3" key="1">
    <citation type="journal article" date="2019" name="Int. J. Syst. Evol. Microbiol.">
        <title>The Global Catalogue of Microorganisms (GCM) 10K type strain sequencing project: providing services to taxonomists for standard genome sequencing and annotation.</title>
        <authorList>
            <consortium name="The Broad Institute Genomics Platform"/>
            <consortium name="The Broad Institute Genome Sequencing Center for Infectious Disease"/>
            <person name="Wu L."/>
            <person name="Ma J."/>
        </authorList>
    </citation>
    <scope>NUCLEOTIDE SEQUENCE [LARGE SCALE GENOMIC DNA]</scope>
    <source>
        <strain evidence="3">JCM 18303</strain>
    </source>
</reference>
<dbReference type="InterPro" id="IPR009057">
    <property type="entry name" value="Homeodomain-like_sf"/>
</dbReference>
<dbReference type="EMBL" id="BAABJP010000015">
    <property type="protein sequence ID" value="GAA5158441.1"/>
    <property type="molecule type" value="Genomic_DNA"/>
</dbReference>
<dbReference type="Proteomes" id="UP001428817">
    <property type="component" value="Unassembled WGS sequence"/>
</dbReference>
<evidence type="ECO:0000313" key="2">
    <source>
        <dbReference type="EMBL" id="GAA5158441.1"/>
    </source>
</evidence>
<accession>A0ABP9QA61</accession>
<dbReference type="InterPro" id="IPR007367">
    <property type="entry name" value="DUF433"/>
</dbReference>
<feature type="domain" description="Putative antitoxin VapB45-like DNA-binding HTH" evidence="1">
    <location>
        <begin position="17"/>
        <end position="89"/>
    </location>
</feature>
<organism evidence="2 3">
    <name type="scientific">Pseudonocardia eucalypti</name>
    <dbReference type="NCBI Taxonomy" id="648755"/>
    <lineage>
        <taxon>Bacteria</taxon>
        <taxon>Bacillati</taxon>
        <taxon>Actinomycetota</taxon>
        <taxon>Actinomycetes</taxon>
        <taxon>Pseudonocardiales</taxon>
        <taxon>Pseudonocardiaceae</taxon>
        <taxon>Pseudonocardia</taxon>
    </lineage>
</organism>
<protein>
    <submittedName>
        <fullName evidence="2">DUF433 domain-containing protein</fullName>
    </submittedName>
</protein>
<dbReference type="Pfam" id="PF21321">
    <property type="entry name" value="HTH_66"/>
    <property type="match status" value="1"/>
</dbReference>
<evidence type="ECO:0000259" key="1">
    <source>
        <dbReference type="Pfam" id="PF21321"/>
    </source>
</evidence>
<name>A0ABP9QA61_9PSEU</name>
<comment type="caution">
    <text evidence="2">The sequence shown here is derived from an EMBL/GenBank/DDBJ whole genome shotgun (WGS) entry which is preliminary data.</text>
</comment>
<sequence>MGSGTAVVDDVRLSLGLYDVGEAARLVDLPEQTFHRWAKGYSGGAPLLHMLDRDARRESSVPFIALAEAWVLNGLRKAGVKPHKIRPGLDELKRQFGDEYVLMAPELATDGVDLLWDFSKTTSGAGLIEARTGQQVMRAIVADYLKYLNFGSDRLPVSLKLKVAMPSEVEVNPNHQFGRPYFVGSGTRLADVANMIKAGEDVETAAEEHGITVDDARAAARILLGHAA</sequence>
<gene>
    <name evidence="2" type="ORF">GCM10023321_38220</name>
</gene>
<keyword evidence="3" id="KW-1185">Reference proteome</keyword>
<dbReference type="RefSeq" id="WP_221497554.1">
    <property type="nucleotide sequence ID" value="NZ_BAABJP010000015.1"/>
</dbReference>
<evidence type="ECO:0000313" key="3">
    <source>
        <dbReference type="Proteomes" id="UP001428817"/>
    </source>
</evidence>
<dbReference type="SUPFAM" id="SSF46689">
    <property type="entry name" value="Homeodomain-like"/>
    <property type="match status" value="1"/>
</dbReference>
<dbReference type="InterPro" id="IPR048708">
    <property type="entry name" value="VapB45-like_HTH"/>
</dbReference>